<sequence>MSLEFNVKPACIDNSKRSFSENLTFFCFFICFITIPSPNELFPKKSKKFPKEISLSAVNKSNFERTTWFSETSETAIPENQLEKSPWQ</sequence>
<evidence type="ECO:0000313" key="1">
    <source>
        <dbReference type="EMBL" id="RPB38311.1"/>
    </source>
</evidence>
<dbReference type="Proteomes" id="UP000283878">
    <property type="component" value="Unassembled WGS sequence"/>
</dbReference>
<name>A0AAX1XLK4_9VIBR</name>
<proteinExistence type="predicted"/>
<comment type="caution">
    <text evidence="1">The sequence shown here is derived from an EMBL/GenBank/DDBJ whole genome shotgun (WGS) entry which is preliminary data.</text>
</comment>
<dbReference type="EMBL" id="PKPZ01000012">
    <property type="protein sequence ID" value="RPB38311.1"/>
    <property type="molecule type" value="Genomic_DNA"/>
</dbReference>
<accession>A0AAX1XLK4</accession>
<reference evidence="1 2" key="1">
    <citation type="journal article" date="2018" name="AMB Express">
        <title>Occurrence and significance of pathogenicity and fitness islands in environmental vibrios.</title>
        <authorList>
            <person name="Klein S."/>
            <person name="Pipes S."/>
            <person name="Lovell C.R."/>
        </authorList>
    </citation>
    <scope>NUCLEOTIDE SEQUENCE [LARGE SCALE GENOMIC DNA]</scope>
    <source>
        <strain evidence="1 2">JBS-8-11-1</strain>
    </source>
</reference>
<gene>
    <name evidence="1" type="ORF">CYQ91_12450</name>
</gene>
<protein>
    <submittedName>
        <fullName evidence="1">Uncharacterized protein</fullName>
    </submittedName>
</protein>
<evidence type="ECO:0000313" key="2">
    <source>
        <dbReference type="Proteomes" id="UP000283878"/>
    </source>
</evidence>
<organism evidence="1 2">
    <name type="scientific">Vibrio diabolicus</name>
    <dbReference type="NCBI Taxonomy" id="50719"/>
    <lineage>
        <taxon>Bacteria</taxon>
        <taxon>Pseudomonadati</taxon>
        <taxon>Pseudomonadota</taxon>
        <taxon>Gammaproteobacteria</taxon>
        <taxon>Vibrionales</taxon>
        <taxon>Vibrionaceae</taxon>
        <taxon>Vibrio</taxon>
        <taxon>Vibrio diabolicus subgroup</taxon>
    </lineage>
</organism>
<dbReference type="AlphaFoldDB" id="A0AAX1XLK4"/>